<accession>A0A2Z2KMS1</accession>
<sequence length="191" mass="21586">MVQSFASPQQIQHVRYDGEGNSFPLYDETDLLEAKDILGFKVKFPLALQGKGLTLINSTLLKAGDQNTGFSFRQSSDALWNSYRARYDSPIYDLNDELSLYQSQAPLFDAAKLTYIRKLEMNGIEISAYTDNSHLYFGPLYSGNGTTKVKSQTYYLWKQEDIYYAAIFLGMDQNQEANLKALVSAPLEELG</sequence>
<reference evidence="1 2" key="1">
    <citation type="submission" date="2017-06" db="EMBL/GenBank/DDBJ databases">
        <title>Complete genome sequence of Paenibacillus donghaensis KCTC 13049T isolated from East Sea sediment, South Korea.</title>
        <authorList>
            <person name="Jung B.K."/>
            <person name="Hong S.-J."/>
            <person name="Shin J.-H."/>
        </authorList>
    </citation>
    <scope>NUCLEOTIDE SEQUENCE [LARGE SCALE GENOMIC DNA]</scope>
    <source>
        <strain evidence="1 2">KCTC 13049</strain>
    </source>
</reference>
<dbReference type="EMBL" id="CP021780">
    <property type="protein sequence ID" value="ASA24803.1"/>
    <property type="molecule type" value="Genomic_DNA"/>
</dbReference>
<keyword evidence="2" id="KW-1185">Reference proteome</keyword>
<dbReference type="KEGG" id="pdh:B9T62_31015"/>
<dbReference type="AlphaFoldDB" id="A0A2Z2KMS1"/>
<proteinExistence type="predicted"/>
<organism evidence="1 2">
    <name type="scientific">Paenibacillus donghaensis</name>
    <dbReference type="NCBI Taxonomy" id="414771"/>
    <lineage>
        <taxon>Bacteria</taxon>
        <taxon>Bacillati</taxon>
        <taxon>Bacillota</taxon>
        <taxon>Bacilli</taxon>
        <taxon>Bacillales</taxon>
        <taxon>Paenibacillaceae</taxon>
        <taxon>Paenibacillus</taxon>
    </lineage>
</organism>
<dbReference type="Proteomes" id="UP000249890">
    <property type="component" value="Chromosome"/>
</dbReference>
<name>A0A2Z2KMS1_9BACL</name>
<evidence type="ECO:0000313" key="1">
    <source>
        <dbReference type="EMBL" id="ASA24803.1"/>
    </source>
</evidence>
<evidence type="ECO:0000313" key="2">
    <source>
        <dbReference type="Proteomes" id="UP000249890"/>
    </source>
</evidence>
<gene>
    <name evidence="1" type="ORF">B9T62_31015</name>
</gene>
<protein>
    <submittedName>
        <fullName evidence="1">Uncharacterized protein</fullName>
    </submittedName>
</protein>